<accession>A0A1K0JL29</accession>
<dbReference type="Pfam" id="PF00929">
    <property type="entry name" value="RNase_T"/>
    <property type="match status" value="1"/>
</dbReference>
<dbReference type="SMART" id="SM00479">
    <property type="entry name" value="EXOIII"/>
    <property type="match status" value="1"/>
</dbReference>
<evidence type="ECO:0000259" key="4">
    <source>
        <dbReference type="SMART" id="SM00479"/>
    </source>
</evidence>
<dbReference type="AlphaFoldDB" id="A0A1K0JL29"/>
<dbReference type="SUPFAM" id="SSF53098">
    <property type="entry name" value="Ribonuclease H-like"/>
    <property type="match status" value="1"/>
</dbReference>
<dbReference type="EMBL" id="FMSH01000503">
    <property type="protein sequence ID" value="SCU98814.1"/>
    <property type="molecule type" value="Genomic_DNA"/>
</dbReference>
<dbReference type="GO" id="GO:0006259">
    <property type="term" value="P:DNA metabolic process"/>
    <property type="evidence" value="ECO:0007669"/>
    <property type="project" value="UniProtKB-ARBA"/>
</dbReference>
<organism evidence="5">
    <name type="scientific">Cupriavidus necator</name>
    <name type="common">Alcaligenes eutrophus</name>
    <name type="synonym">Ralstonia eutropha</name>
    <dbReference type="NCBI Taxonomy" id="106590"/>
    <lineage>
        <taxon>Bacteria</taxon>
        <taxon>Pseudomonadati</taxon>
        <taxon>Pseudomonadota</taxon>
        <taxon>Betaproteobacteria</taxon>
        <taxon>Burkholderiales</taxon>
        <taxon>Burkholderiaceae</taxon>
        <taxon>Cupriavidus</taxon>
    </lineage>
</organism>
<protein>
    <submittedName>
        <fullName evidence="5">3'-5' Exonuclease</fullName>
    </submittedName>
</protein>
<reference evidence="5" key="1">
    <citation type="submission" date="2016-09" db="EMBL/GenBank/DDBJ databases">
        <authorList>
            <person name="Capua I."/>
            <person name="De Benedictis P."/>
            <person name="Joannis T."/>
            <person name="Lombin L.H."/>
            <person name="Cattoli G."/>
        </authorList>
    </citation>
    <scope>NUCLEOTIDE SEQUENCE</scope>
    <source>
        <strain evidence="5">B9</strain>
    </source>
</reference>
<evidence type="ECO:0000313" key="5">
    <source>
        <dbReference type="EMBL" id="SCU98814.1"/>
    </source>
</evidence>
<proteinExistence type="predicted"/>
<dbReference type="InterPro" id="IPR051274">
    <property type="entry name" value="3-5_Exoribonuclease"/>
</dbReference>
<dbReference type="InterPro" id="IPR036397">
    <property type="entry name" value="RNaseH_sf"/>
</dbReference>
<name>A0A1K0JL29_CUPNE</name>
<keyword evidence="2" id="KW-0378">Hydrolase</keyword>
<dbReference type="InterPro" id="IPR047201">
    <property type="entry name" value="ERI-1_3'hExo-like"/>
</dbReference>
<evidence type="ECO:0000256" key="1">
    <source>
        <dbReference type="ARBA" id="ARBA00022722"/>
    </source>
</evidence>
<dbReference type="InterPro" id="IPR013520">
    <property type="entry name" value="Ribonucl_H"/>
</dbReference>
<feature type="domain" description="Exonuclease" evidence="4">
    <location>
        <begin position="4"/>
        <end position="182"/>
    </location>
</feature>
<gene>
    <name evidence="5" type="ORF">CNECB9_560020</name>
</gene>
<keyword evidence="3 5" id="KW-0269">Exonuclease</keyword>
<dbReference type="GO" id="GO:0003676">
    <property type="term" value="F:nucleic acid binding"/>
    <property type="evidence" value="ECO:0007669"/>
    <property type="project" value="InterPro"/>
</dbReference>
<evidence type="ECO:0000256" key="2">
    <source>
        <dbReference type="ARBA" id="ARBA00022801"/>
    </source>
</evidence>
<dbReference type="PANTHER" id="PTHR23044">
    <property type="entry name" value="3'-5' EXONUCLEASE ERI1-RELATED"/>
    <property type="match status" value="1"/>
</dbReference>
<dbReference type="RefSeq" id="WP_340530199.1">
    <property type="nucleotide sequence ID" value="NZ_FMSH01000503.1"/>
</dbReference>
<dbReference type="InterPro" id="IPR012337">
    <property type="entry name" value="RNaseH-like_sf"/>
</dbReference>
<sequence length="193" mass="21047">MKVPILVVDLEATCSDDMASWDMETTEIGACFVGPDGAVLASFQSFVRPVVNPTLTAFCTDLTGISQTDVNSAPLFPVAAEMLRQFVERHQMPGSSWASWGAFDRKQLERDSARHGIAEPIALPHLNAKRMFAKANNVGKEVGMRKACELAGLALEGTHHRALDDARNVARLLPWAFGERLLRAREAAGTVRS</sequence>
<dbReference type="Gene3D" id="3.30.420.10">
    <property type="entry name" value="Ribonuclease H-like superfamily/Ribonuclease H"/>
    <property type="match status" value="1"/>
</dbReference>
<evidence type="ECO:0000256" key="3">
    <source>
        <dbReference type="ARBA" id="ARBA00022839"/>
    </source>
</evidence>
<dbReference type="GO" id="GO:0000175">
    <property type="term" value="F:3'-5'-RNA exonuclease activity"/>
    <property type="evidence" value="ECO:0007669"/>
    <property type="project" value="InterPro"/>
</dbReference>
<keyword evidence="1" id="KW-0540">Nuclease</keyword>
<dbReference type="CDD" id="cd06133">
    <property type="entry name" value="ERI-1_3'hExo_like"/>
    <property type="match status" value="1"/>
</dbReference>
<dbReference type="PANTHER" id="PTHR23044:SF61">
    <property type="entry name" value="3'-5' EXORIBONUCLEASE 1-RELATED"/>
    <property type="match status" value="1"/>
</dbReference>